<dbReference type="EMBL" id="CSBK01000674">
    <property type="protein sequence ID" value="COX74270.1"/>
    <property type="molecule type" value="Genomic_DNA"/>
</dbReference>
<evidence type="ECO:0000313" key="3">
    <source>
        <dbReference type="Proteomes" id="UP000039021"/>
    </source>
</evidence>
<sequence>MPFWGQFNCAVVWLTGSSGVAMASTAPSRPATTATYRAIR</sequence>
<gene>
    <name evidence="2" type="ORF">ERS007739_01670</name>
</gene>
<accession>A0A916LA57</accession>
<evidence type="ECO:0000256" key="1">
    <source>
        <dbReference type="SAM" id="SignalP"/>
    </source>
</evidence>
<organism evidence="2 3">
    <name type="scientific">Mycobacterium tuberculosis</name>
    <dbReference type="NCBI Taxonomy" id="1773"/>
    <lineage>
        <taxon>Bacteria</taxon>
        <taxon>Bacillati</taxon>
        <taxon>Actinomycetota</taxon>
        <taxon>Actinomycetes</taxon>
        <taxon>Mycobacteriales</taxon>
        <taxon>Mycobacteriaceae</taxon>
        <taxon>Mycobacterium</taxon>
        <taxon>Mycobacterium tuberculosis complex</taxon>
    </lineage>
</organism>
<name>A0A916LA57_MYCTX</name>
<dbReference type="AlphaFoldDB" id="A0A916LA57"/>
<reference evidence="3" key="1">
    <citation type="submission" date="2015-03" db="EMBL/GenBank/DDBJ databases">
        <authorList>
            <consortium name="Pathogen Informatics"/>
        </authorList>
    </citation>
    <scope>NUCLEOTIDE SEQUENCE [LARGE SCALE GENOMIC DNA]</scope>
    <source>
        <strain evidence="3">N09902308</strain>
    </source>
</reference>
<dbReference type="Proteomes" id="UP000039021">
    <property type="component" value="Unassembled WGS sequence"/>
</dbReference>
<feature type="signal peptide" evidence="1">
    <location>
        <begin position="1"/>
        <end position="23"/>
    </location>
</feature>
<keyword evidence="1" id="KW-0732">Signal</keyword>
<evidence type="ECO:0000313" key="2">
    <source>
        <dbReference type="EMBL" id="COX74270.1"/>
    </source>
</evidence>
<protein>
    <submittedName>
        <fullName evidence="2">Uncharacterized protein</fullName>
    </submittedName>
</protein>
<proteinExistence type="predicted"/>
<comment type="caution">
    <text evidence="2">The sequence shown here is derived from an EMBL/GenBank/DDBJ whole genome shotgun (WGS) entry which is preliminary data.</text>
</comment>
<feature type="chain" id="PRO_5039653381" evidence="1">
    <location>
        <begin position="24"/>
        <end position="40"/>
    </location>
</feature>